<feature type="compositionally biased region" description="Polar residues" evidence="1">
    <location>
        <begin position="26"/>
        <end position="41"/>
    </location>
</feature>
<keyword evidence="3" id="KW-1185">Reference proteome</keyword>
<name>A0AAX4IBM8_9PEZI</name>
<organism evidence="2 3">
    <name type="scientific">Colletotrichum destructivum</name>
    <dbReference type="NCBI Taxonomy" id="34406"/>
    <lineage>
        <taxon>Eukaryota</taxon>
        <taxon>Fungi</taxon>
        <taxon>Dikarya</taxon>
        <taxon>Ascomycota</taxon>
        <taxon>Pezizomycotina</taxon>
        <taxon>Sordariomycetes</taxon>
        <taxon>Hypocreomycetidae</taxon>
        <taxon>Glomerellales</taxon>
        <taxon>Glomerellaceae</taxon>
        <taxon>Colletotrichum</taxon>
        <taxon>Colletotrichum destructivum species complex</taxon>
    </lineage>
</organism>
<dbReference type="EMBL" id="CP137307">
    <property type="protein sequence ID" value="WQF80690.1"/>
    <property type="molecule type" value="Genomic_DNA"/>
</dbReference>
<dbReference type="Proteomes" id="UP001322277">
    <property type="component" value="Chromosome 3"/>
</dbReference>
<sequence>MVDEREIAKTTLQLLAEAGETKLQEQEQPTMPSATLTSTRRLGSGGILRPAPQIPEPKRPSQHITSKTSPSERGHVPDSRSADRQGSSDEARGRHKNITDEEYAARQYAMLSGLHSQSPSLPTPIPTLTPAAAATETIKRLGPLPIRRAWRSRPEAAASSSSPDVSHAPVLEAIMLHERGEAQSPDRQCSKCRKGEGISPECVKIPGIHNGACSNCLMARASLGPGPGMTTASPARPVSTRSYSAERRSISAAISPSVPKEDLIAVWNLIAGVMATQPHGCLVEDDASEPSPPPPGKRIEDAARLVARSADEWGHIVKEDESGPAKTPAERVRLARQAGRIRETALQIADCARDWGEKLERKRSFSQLGK</sequence>
<proteinExistence type="predicted"/>
<feature type="compositionally biased region" description="Basic and acidic residues" evidence="1">
    <location>
        <begin position="70"/>
        <end position="92"/>
    </location>
</feature>
<evidence type="ECO:0000313" key="2">
    <source>
        <dbReference type="EMBL" id="WQF80690.1"/>
    </source>
</evidence>
<dbReference type="AlphaFoldDB" id="A0AAX4IBM8"/>
<evidence type="ECO:0000313" key="3">
    <source>
        <dbReference type="Proteomes" id="UP001322277"/>
    </source>
</evidence>
<dbReference type="InterPro" id="IPR022190">
    <property type="entry name" value="DUF3716"/>
</dbReference>
<dbReference type="RefSeq" id="XP_062777914.1">
    <property type="nucleotide sequence ID" value="XM_062921863.1"/>
</dbReference>
<feature type="region of interest" description="Disordered" evidence="1">
    <location>
        <begin position="18"/>
        <end position="98"/>
    </location>
</feature>
<gene>
    <name evidence="2" type="ORF">CDEST_05704</name>
</gene>
<dbReference type="Pfam" id="PF12511">
    <property type="entry name" value="DUF3716"/>
    <property type="match status" value="1"/>
</dbReference>
<protein>
    <submittedName>
        <fullName evidence="2">Uncharacterized protein</fullName>
    </submittedName>
</protein>
<evidence type="ECO:0000256" key="1">
    <source>
        <dbReference type="SAM" id="MobiDB-lite"/>
    </source>
</evidence>
<dbReference type="GeneID" id="87942207"/>
<dbReference type="KEGG" id="cdet:87942207"/>
<accession>A0AAX4IBM8</accession>
<reference evidence="3" key="1">
    <citation type="journal article" date="2023" name="bioRxiv">
        <title>Complete genome of the Medicago anthracnose fungus, Colletotrichum destructivum, reveals a mini-chromosome-like region within a core chromosome.</title>
        <authorList>
            <person name="Lapalu N."/>
            <person name="Simon A."/>
            <person name="Lu A."/>
            <person name="Plaumann P.-L."/>
            <person name="Amselem J."/>
            <person name="Pigne S."/>
            <person name="Auger A."/>
            <person name="Koch C."/>
            <person name="Dallery J.-F."/>
            <person name="O'Connell R.J."/>
        </authorList>
    </citation>
    <scope>NUCLEOTIDE SEQUENCE [LARGE SCALE GENOMIC DNA]</scope>
    <source>
        <strain evidence="3">CBS 520.97</strain>
    </source>
</reference>